<keyword evidence="2" id="KW-1003">Cell membrane</keyword>
<feature type="domain" description="G-protein coupled receptors family 1 profile" evidence="13">
    <location>
        <begin position="76"/>
        <end position="269"/>
    </location>
</feature>
<dbReference type="GO" id="GO:0001973">
    <property type="term" value="P:G protein-coupled adenosine receptor signaling pathway"/>
    <property type="evidence" value="ECO:0007669"/>
    <property type="project" value="TreeGrafter"/>
</dbReference>
<feature type="compositionally biased region" description="Basic residues" evidence="11">
    <location>
        <begin position="257"/>
        <end position="273"/>
    </location>
</feature>
<dbReference type="Proteomes" id="UP000085678">
    <property type="component" value="Unplaced"/>
</dbReference>
<evidence type="ECO:0000313" key="15">
    <source>
        <dbReference type="RefSeq" id="XP_013397651.1"/>
    </source>
</evidence>
<dbReference type="PROSITE" id="PS00237">
    <property type="entry name" value="G_PROTEIN_RECEP_F1_1"/>
    <property type="match status" value="1"/>
</dbReference>
<feature type="region of interest" description="Disordered" evidence="11">
    <location>
        <begin position="304"/>
        <end position="355"/>
    </location>
</feature>
<evidence type="ECO:0000256" key="10">
    <source>
        <dbReference type="RuleBase" id="RU000688"/>
    </source>
</evidence>
<dbReference type="PANTHER" id="PTHR24246:SF27">
    <property type="entry name" value="ADENOSINE RECEPTOR, ISOFORM A"/>
    <property type="match status" value="1"/>
</dbReference>
<keyword evidence="5 10" id="KW-0297">G-protein coupled receptor</keyword>
<evidence type="ECO:0000256" key="11">
    <source>
        <dbReference type="SAM" id="MobiDB-lite"/>
    </source>
</evidence>
<dbReference type="PROSITE" id="PS50262">
    <property type="entry name" value="G_PROTEIN_RECEP_F1_2"/>
    <property type="match status" value="1"/>
</dbReference>
<dbReference type="CDD" id="cd00637">
    <property type="entry name" value="7tm_classA_rhodopsin-like"/>
    <property type="match status" value="1"/>
</dbReference>
<keyword evidence="7 10" id="KW-0675">Receptor</keyword>
<reference evidence="15" key="1">
    <citation type="submission" date="2025-08" db="UniProtKB">
        <authorList>
            <consortium name="RefSeq"/>
        </authorList>
    </citation>
    <scope>IDENTIFICATION</scope>
    <source>
        <tissue evidence="15">Gonads</tissue>
    </source>
</reference>
<name>A0A1S3IIE2_LINAN</name>
<dbReference type="OrthoDB" id="6376512at2759"/>
<comment type="similarity">
    <text evidence="10">Belongs to the G-protein coupled receptor 1 family.</text>
</comment>
<gene>
    <name evidence="15" type="primary">LOC106164313</name>
</gene>
<dbReference type="GeneID" id="106164313"/>
<evidence type="ECO:0000256" key="9">
    <source>
        <dbReference type="ARBA" id="ARBA00023224"/>
    </source>
</evidence>
<dbReference type="GO" id="GO:0004930">
    <property type="term" value="F:G protein-coupled receptor activity"/>
    <property type="evidence" value="ECO:0007669"/>
    <property type="project" value="UniProtKB-KW"/>
</dbReference>
<evidence type="ECO:0000256" key="5">
    <source>
        <dbReference type="ARBA" id="ARBA00023040"/>
    </source>
</evidence>
<dbReference type="GO" id="GO:0007189">
    <property type="term" value="P:adenylate cyclase-activating G protein-coupled receptor signaling pathway"/>
    <property type="evidence" value="ECO:0007669"/>
    <property type="project" value="TreeGrafter"/>
</dbReference>
<dbReference type="PRINTS" id="PR00237">
    <property type="entry name" value="GPCRRHODOPSN"/>
</dbReference>
<evidence type="ECO:0000256" key="12">
    <source>
        <dbReference type="SAM" id="Phobius"/>
    </source>
</evidence>
<sequence length="379" mass="42337">MSEIPGQLSEIFNSTGISYRKSVYKMENVTLEEEEDFGNLTLNESKASTETRSCIGLTCIPFVTVEVILALATIIGNGLFILAFVRFEKLRKQSNYLLISLSVVDLLTGLTVIPIFIISGYLMDNVPALRYLSSEKYFCIGKVSIGVGVMFVSFSHQLLIAVERYVKICRSTLYITMFSKKRLVIIIILAWIYGIAINLPPLFGWNNWSPGKECRAIHVQQQHVQYVIIPHEPICILAVFGLYMAIFSHVLRHRKRMKKHAANNKKKRVKNVHRQSSTSEDNEGISETPIACTSVTTLDLSVSSKGDISSVPNTDQTTCFREESHGGGGASDKAEERIHSSKSPIQASRSAKPAGRSLNQMEIKLAKMTAVVLQYTYFI</sequence>
<feature type="compositionally biased region" description="Polar residues" evidence="11">
    <location>
        <begin position="306"/>
        <end position="319"/>
    </location>
</feature>
<feature type="transmembrane region" description="Helical" evidence="12">
    <location>
        <begin position="183"/>
        <end position="203"/>
    </location>
</feature>
<dbReference type="AlphaFoldDB" id="A0A1S3IIE2"/>
<dbReference type="InterPro" id="IPR017452">
    <property type="entry name" value="GPCR_Rhodpsn_7TM"/>
</dbReference>
<dbReference type="PANTHER" id="PTHR24246">
    <property type="entry name" value="OLFACTORY RECEPTOR AND ADENOSINE RECEPTOR"/>
    <property type="match status" value="1"/>
</dbReference>
<keyword evidence="4 12" id="KW-1133">Transmembrane helix</keyword>
<evidence type="ECO:0000256" key="3">
    <source>
        <dbReference type="ARBA" id="ARBA00022692"/>
    </source>
</evidence>
<evidence type="ECO:0000256" key="6">
    <source>
        <dbReference type="ARBA" id="ARBA00023136"/>
    </source>
</evidence>
<evidence type="ECO:0000256" key="8">
    <source>
        <dbReference type="ARBA" id="ARBA00023180"/>
    </source>
</evidence>
<protein>
    <submittedName>
        <fullName evidence="15">Adenosine receptor A3-like</fullName>
    </submittedName>
</protein>
<dbReference type="SUPFAM" id="SSF81321">
    <property type="entry name" value="Family A G protein-coupled receptor-like"/>
    <property type="match status" value="1"/>
</dbReference>
<evidence type="ECO:0000313" key="14">
    <source>
        <dbReference type="Proteomes" id="UP000085678"/>
    </source>
</evidence>
<keyword evidence="14" id="KW-1185">Reference proteome</keyword>
<keyword evidence="9 10" id="KW-0807">Transducer</keyword>
<evidence type="ECO:0000256" key="4">
    <source>
        <dbReference type="ARBA" id="ARBA00022989"/>
    </source>
</evidence>
<dbReference type="InterPro" id="IPR000276">
    <property type="entry name" value="GPCR_Rhodpsn"/>
</dbReference>
<dbReference type="GO" id="GO:0005886">
    <property type="term" value="C:plasma membrane"/>
    <property type="evidence" value="ECO:0007669"/>
    <property type="project" value="UniProtKB-SubCell"/>
</dbReference>
<dbReference type="InParanoid" id="A0A1S3IIE2"/>
<feature type="transmembrane region" description="Helical" evidence="12">
    <location>
        <begin position="67"/>
        <end position="85"/>
    </location>
</feature>
<evidence type="ECO:0000259" key="13">
    <source>
        <dbReference type="PROSITE" id="PS50262"/>
    </source>
</evidence>
<dbReference type="Pfam" id="PF00001">
    <property type="entry name" value="7tm_1"/>
    <property type="match status" value="1"/>
</dbReference>
<keyword evidence="8" id="KW-0325">Glycoprotein</keyword>
<feature type="transmembrane region" description="Helical" evidence="12">
    <location>
        <begin position="143"/>
        <end position="162"/>
    </location>
</feature>
<dbReference type="Gene3D" id="1.20.1070.10">
    <property type="entry name" value="Rhodopsin 7-helix transmembrane proteins"/>
    <property type="match status" value="1"/>
</dbReference>
<dbReference type="KEGG" id="lak:106164313"/>
<keyword evidence="3 10" id="KW-0812">Transmembrane</keyword>
<comment type="subcellular location">
    <subcellularLocation>
        <location evidence="1">Cell membrane</location>
        <topology evidence="1">Multi-pass membrane protein</topology>
    </subcellularLocation>
</comment>
<dbReference type="RefSeq" id="XP_013397651.1">
    <property type="nucleotide sequence ID" value="XM_013542197.1"/>
</dbReference>
<proteinExistence type="inferred from homology"/>
<evidence type="ECO:0000256" key="7">
    <source>
        <dbReference type="ARBA" id="ARBA00023170"/>
    </source>
</evidence>
<feature type="transmembrane region" description="Helical" evidence="12">
    <location>
        <begin position="97"/>
        <end position="123"/>
    </location>
</feature>
<dbReference type="STRING" id="7574.A0A1S3IIE2"/>
<organism evidence="14 15">
    <name type="scientific">Lingula anatina</name>
    <name type="common">Brachiopod</name>
    <name type="synonym">Lingula unguis</name>
    <dbReference type="NCBI Taxonomy" id="7574"/>
    <lineage>
        <taxon>Eukaryota</taxon>
        <taxon>Metazoa</taxon>
        <taxon>Spiralia</taxon>
        <taxon>Lophotrochozoa</taxon>
        <taxon>Brachiopoda</taxon>
        <taxon>Linguliformea</taxon>
        <taxon>Lingulata</taxon>
        <taxon>Lingulida</taxon>
        <taxon>Linguloidea</taxon>
        <taxon>Lingulidae</taxon>
        <taxon>Lingula</taxon>
    </lineage>
</organism>
<evidence type="ECO:0000256" key="2">
    <source>
        <dbReference type="ARBA" id="ARBA00022475"/>
    </source>
</evidence>
<keyword evidence="6 12" id="KW-0472">Membrane</keyword>
<evidence type="ECO:0000256" key="1">
    <source>
        <dbReference type="ARBA" id="ARBA00004651"/>
    </source>
</evidence>
<feature type="transmembrane region" description="Helical" evidence="12">
    <location>
        <begin position="228"/>
        <end position="251"/>
    </location>
</feature>
<feature type="region of interest" description="Disordered" evidence="11">
    <location>
        <begin position="257"/>
        <end position="286"/>
    </location>
</feature>
<accession>A0A1S3IIE2</accession>